<dbReference type="AlphaFoldDB" id="A0A938WUK9"/>
<feature type="compositionally biased region" description="Basic and acidic residues" evidence="1">
    <location>
        <begin position="54"/>
        <end position="67"/>
    </location>
</feature>
<protein>
    <recommendedName>
        <fullName evidence="4">SPOR domain-containing protein</fullName>
    </recommendedName>
</protein>
<evidence type="ECO:0000256" key="1">
    <source>
        <dbReference type="SAM" id="MobiDB-lite"/>
    </source>
</evidence>
<reference evidence="2" key="1">
    <citation type="submission" date="2020-08" db="EMBL/GenBank/DDBJ databases">
        <authorList>
            <person name="Cejkova D."/>
            <person name="Kubasova T."/>
            <person name="Jahodarova E."/>
            <person name="Rychlik I."/>
        </authorList>
    </citation>
    <scope>NUCLEOTIDE SEQUENCE</scope>
    <source>
        <strain evidence="2">An836</strain>
    </source>
</reference>
<dbReference type="RefSeq" id="WP_204467437.1">
    <property type="nucleotide sequence ID" value="NZ_JACLYU010000002.1"/>
</dbReference>
<reference evidence="2" key="2">
    <citation type="journal article" date="2021" name="Sci. Rep.">
        <title>The distribution of antibiotic resistance genes in chicken gut microbiota commensals.</title>
        <authorList>
            <person name="Juricova H."/>
            <person name="Matiasovicova J."/>
            <person name="Kubasova T."/>
            <person name="Cejkova D."/>
            <person name="Rychlik I."/>
        </authorList>
    </citation>
    <scope>NUCLEOTIDE SEQUENCE</scope>
    <source>
        <strain evidence="2">An836</strain>
    </source>
</reference>
<feature type="region of interest" description="Disordered" evidence="1">
    <location>
        <begin position="54"/>
        <end position="85"/>
    </location>
</feature>
<name>A0A938WUK9_9BIFI</name>
<evidence type="ECO:0000313" key="3">
    <source>
        <dbReference type="Proteomes" id="UP000718821"/>
    </source>
</evidence>
<evidence type="ECO:0000313" key="2">
    <source>
        <dbReference type="EMBL" id="MBM6699025.1"/>
    </source>
</evidence>
<dbReference type="EMBL" id="JACLYU010000002">
    <property type="protein sequence ID" value="MBM6699025.1"/>
    <property type="molecule type" value="Genomic_DNA"/>
</dbReference>
<evidence type="ECO:0008006" key="4">
    <source>
        <dbReference type="Google" id="ProtNLM"/>
    </source>
</evidence>
<keyword evidence="3" id="KW-1185">Reference proteome</keyword>
<accession>A0A938WUK9</accession>
<organism evidence="2 3">
    <name type="scientific">Bifidobacterium pullorum subsp. saeculare</name>
    <dbReference type="NCBI Taxonomy" id="78257"/>
    <lineage>
        <taxon>Bacteria</taxon>
        <taxon>Bacillati</taxon>
        <taxon>Actinomycetota</taxon>
        <taxon>Actinomycetes</taxon>
        <taxon>Bifidobacteriales</taxon>
        <taxon>Bifidobacteriaceae</taxon>
        <taxon>Bifidobacterium</taxon>
    </lineage>
</organism>
<dbReference type="Proteomes" id="UP000718821">
    <property type="component" value="Unassembled WGS sequence"/>
</dbReference>
<comment type="caution">
    <text evidence="2">The sequence shown here is derived from an EMBL/GenBank/DDBJ whole genome shotgun (WGS) entry which is preliminary data.</text>
</comment>
<sequence length="85" mass="9440">MADKQWYFNTVTQQPELGPQSPVSQRMGPYRSREDALDAWRIVEERNSAWDAQDREWNRWPKPRHDAAGGAAGGTTGGVGVGGQV</sequence>
<feature type="compositionally biased region" description="Gly residues" evidence="1">
    <location>
        <begin position="70"/>
        <end position="85"/>
    </location>
</feature>
<feature type="region of interest" description="Disordered" evidence="1">
    <location>
        <begin position="1"/>
        <end position="30"/>
    </location>
</feature>
<proteinExistence type="predicted"/>
<gene>
    <name evidence="2" type="ORF">H7U32_01515</name>
</gene>